<gene>
    <name evidence="2" type="ORF">E2C01_007209</name>
</gene>
<dbReference type="Proteomes" id="UP000324222">
    <property type="component" value="Unassembled WGS sequence"/>
</dbReference>
<dbReference type="EMBL" id="VSRR010000352">
    <property type="protein sequence ID" value="MPC14442.1"/>
    <property type="molecule type" value="Genomic_DNA"/>
</dbReference>
<name>A0A5B7CXJ3_PORTR</name>
<organism evidence="2 3">
    <name type="scientific">Portunus trituberculatus</name>
    <name type="common">Swimming crab</name>
    <name type="synonym">Neptunus trituberculatus</name>
    <dbReference type="NCBI Taxonomy" id="210409"/>
    <lineage>
        <taxon>Eukaryota</taxon>
        <taxon>Metazoa</taxon>
        <taxon>Ecdysozoa</taxon>
        <taxon>Arthropoda</taxon>
        <taxon>Crustacea</taxon>
        <taxon>Multicrustacea</taxon>
        <taxon>Malacostraca</taxon>
        <taxon>Eumalacostraca</taxon>
        <taxon>Eucarida</taxon>
        <taxon>Decapoda</taxon>
        <taxon>Pleocyemata</taxon>
        <taxon>Brachyura</taxon>
        <taxon>Eubrachyura</taxon>
        <taxon>Portunoidea</taxon>
        <taxon>Portunidae</taxon>
        <taxon>Portuninae</taxon>
        <taxon>Portunus</taxon>
    </lineage>
</organism>
<evidence type="ECO:0000256" key="1">
    <source>
        <dbReference type="SAM" id="MobiDB-lite"/>
    </source>
</evidence>
<feature type="region of interest" description="Disordered" evidence="1">
    <location>
        <begin position="119"/>
        <end position="139"/>
    </location>
</feature>
<sequence length="139" mass="14214">MVSQVMAGAALAQTHGVEERRAGSGWWWAAEGGRRELGNPGGGGGGRGGIEQVTVLLAQGRGGGLAGGHCSPRGAERVPGLPRTDRTVPKGAAAAHSHLERLARTAAVVIKLVDATTEGGREARDVTPAWSRELPAAVR</sequence>
<evidence type="ECO:0000313" key="3">
    <source>
        <dbReference type="Proteomes" id="UP000324222"/>
    </source>
</evidence>
<accession>A0A5B7CXJ3</accession>
<reference evidence="2 3" key="1">
    <citation type="submission" date="2019-05" db="EMBL/GenBank/DDBJ databases">
        <title>Another draft genome of Portunus trituberculatus and its Hox gene families provides insights of decapod evolution.</title>
        <authorList>
            <person name="Jeong J.-H."/>
            <person name="Song I."/>
            <person name="Kim S."/>
            <person name="Choi T."/>
            <person name="Kim D."/>
            <person name="Ryu S."/>
            <person name="Kim W."/>
        </authorList>
    </citation>
    <scope>NUCLEOTIDE SEQUENCE [LARGE SCALE GENOMIC DNA]</scope>
    <source>
        <tissue evidence="2">Muscle</tissue>
    </source>
</reference>
<protein>
    <submittedName>
        <fullName evidence="2">Uncharacterized protein</fullName>
    </submittedName>
</protein>
<proteinExistence type="predicted"/>
<comment type="caution">
    <text evidence="2">The sequence shown here is derived from an EMBL/GenBank/DDBJ whole genome shotgun (WGS) entry which is preliminary data.</text>
</comment>
<keyword evidence="3" id="KW-1185">Reference proteome</keyword>
<dbReference type="AlphaFoldDB" id="A0A5B7CXJ3"/>
<feature type="region of interest" description="Disordered" evidence="1">
    <location>
        <begin position="62"/>
        <end position="88"/>
    </location>
</feature>
<evidence type="ECO:0000313" key="2">
    <source>
        <dbReference type="EMBL" id="MPC14442.1"/>
    </source>
</evidence>